<evidence type="ECO:0000313" key="3">
    <source>
        <dbReference type="Proteomes" id="UP000799779"/>
    </source>
</evidence>
<proteinExistence type="predicted"/>
<reference evidence="2" key="1">
    <citation type="journal article" date="2020" name="Stud. Mycol.">
        <title>101 Dothideomycetes genomes: a test case for predicting lifestyles and emergence of pathogens.</title>
        <authorList>
            <person name="Haridas S."/>
            <person name="Albert R."/>
            <person name="Binder M."/>
            <person name="Bloem J."/>
            <person name="Labutti K."/>
            <person name="Salamov A."/>
            <person name="Andreopoulos B."/>
            <person name="Baker S."/>
            <person name="Barry K."/>
            <person name="Bills G."/>
            <person name="Bluhm B."/>
            <person name="Cannon C."/>
            <person name="Castanera R."/>
            <person name="Culley D."/>
            <person name="Daum C."/>
            <person name="Ezra D."/>
            <person name="Gonzalez J."/>
            <person name="Henrissat B."/>
            <person name="Kuo A."/>
            <person name="Liang C."/>
            <person name="Lipzen A."/>
            <person name="Lutzoni F."/>
            <person name="Magnuson J."/>
            <person name="Mondo S."/>
            <person name="Nolan M."/>
            <person name="Ohm R."/>
            <person name="Pangilinan J."/>
            <person name="Park H.-J."/>
            <person name="Ramirez L."/>
            <person name="Alfaro M."/>
            <person name="Sun H."/>
            <person name="Tritt A."/>
            <person name="Yoshinaga Y."/>
            <person name="Zwiers L.-H."/>
            <person name="Turgeon B."/>
            <person name="Goodwin S."/>
            <person name="Spatafora J."/>
            <person name="Crous P."/>
            <person name="Grigoriev I."/>
        </authorList>
    </citation>
    <scope>NUCLEOTIDE SEQUENCE</scope>
    <source>
        <strain evidence="2">CBS 123094</strain>
    </source>
</reference>
<dbReference type="Proteomes" id="UP000799779">
    <property type="component" value="Unassembled WGS sequence"/>
</dbReference>
<evidence type="ECO:0000256" key="1">
    <source>
        <dbReference type="SAM" id="MobiDB-lite"/>
    </source>
</evidence>
<dbReference type="EMBL" id="ML977561">
    <property type="protein sequence ID" value="KAF2005959.1"/>
    <property type="molecule type" value="Genomic_DNA"/>
</dbReference>
<sequence length="151" mass="16906">MPPSRTPEALFSRSSHVVLQRRPPVSASCDVWHALGRSGEGAGEPRSTRQSTQSRHPFLHSRPFAISKYVSLLHCRQPIWRPDLAGVWDDAAGRVDTQREPAPTRLAVNAVTRSRWHPNRVRGVGALHQANPRPQFLSKMAVVCIRRGILQ</sequence>
<feature type="region of interest" description="Disordered" evidence="1">
    <location>
        <begin position="36"/>
        <end position="57"/>
    </location>
</feature>
<keyword evidence="3" id="KW-1185">Reference proteome</keyword>
<dbReference type="AlphaFoldDB" id="A0A6A5WYV2"/>
<organism evidence="2 3">
    <name type="scientific">Amniculicola lignicola CBS 123094</name>
    <dbReference type="NCBI Taxonomy" id="1392246"/>
    <lineage>
        <taxon>Eukaryota</taxon>
        <taxon>Fungi</taxon>
        <taxon>Dikarya</taxon>
        <taxon>Ascomycota</taxon>
        <taxon>Pezizomycotina</taxon>
        <taxon>Dothideomycetes</taxon>
        <taxon>Pleosporomycetidae</taxon>
        <taxon>Pleosporales</taxon>
        <taxon>Amniculicolaceae</taxon>
        <taxon>Amniculicola</taxon>
    </lineage>
</organism>
<evidence type="ECO:0000313" key="2">
    <source>
        <dbReference type="EMBL" id="KAF2005959.1"/>
    </source>
</evidence>
<accession>A0A6A5WYV2</accession>
<protein>
    <submittedName>
        <fullName evidence="2">Uncharacterized protein</fullName>
    </submittedName>
</protein>
<name>A0A6A5WYV2_9PLEO</name>
<gene>
    <name evidence="2" type="ORF">P154DRAFT_570686</name>
</gene>